<accession>A0AA88DI77</accession>
<dbReference type="AlphaFoldDB" id="A0AA88DI77"/>
<name>A0AA88DI77_FICCA</name>
<organism evidence="1 2">
    <name type="scientific">Ficus carica</name>
    <name type="common">Common fig</name>
    <dbReference type="NCBI Taxonomy" id="3494"/>
    <lineage>
        <taxon>Eukaryota</taxon>
        <taxon>Viridiplantae</taxon>
        <taxon>Streptophyta</taxon>
        <taxon>Embryophyta</taxon>
        <taxon>Tracheophyta</taxon>
        <taxon>Spermatophyta</taxon>
        <taxon>Magnoliopsida</taxon>
        <taxon>eudicotyledons</taxon>
        <taxon>Gunneridae</taxon>
        <taxon>Pentapetalae</taxon>
        <taxon>rosids</taxon>
        <taxon>fabids</taxon>
        <taxon>Rosales</taxon>
        <taxon>Moraceae</taxon>
        <taxon>Ficeae</taxon>
        <taxon>Ficus</taxon>
    </lineage>
</organism>
<dbReference type="EMBL" id="BTGU01000017">
    <property type="protein sequence ID" value="GMN43974.1"/>
    <property type="molecule type" value="Genomic_DNA"/>
</dbReference>
<gene>
    <name evidence="1" type="ORF">TIFTF001_013172</name>
</gene>
<proteinExistence type="predicted"/>
<dbReference type="PANTHER" id="PTHR33237:SF39">
    <property type="match status" value="1"/>
</dbReference>
<protein>
    <submittedName>
        <fullName evidence="1">Uncharacterized protein</fullName>
    </submittedName>
</protein>
<keyword evidence="2" id="KW-1185">Reference proteome</keyword>
<dbReference type="PANTHER" id="PTHR33237">
    <property type="entry name" value="F2P16.13 PROTEIN-RELATED"/>
    <property type="match status" value="1"/>
</dbReference>
<sequence length="244" mass="27218">MRGRTITPKVMIPLGEAKTPSQDSPHSFFVIITISQLKIRIKIPNLLAKIMQNRFRGHNNRITVNDHDVHEPKRTNPRKVLVQRKGFPIFTNVFGNKKSSVCKMQAKVIGKNVKKAGVGFTEGRSNKTEHKANICGRHDKRVCVANGRVSSAVMVGGKRESSGKLIKVSSKVVLTQRRSIRVRSLSKLFCKAGSELKCIKATREGESLELCKKRILMGRKCKPLNISGTLLYDKNGILIPEVLP</sequence>
<dbReference type="Proteomes" id="UP001187192">
    <property type="component" value="Unassembled WGS sequence"/>
</dbReference>
<comment type="caution">
    <text evidence="1">The sequence shown here is derived from an EMBL/GenBank/DDBJ whole genome shotgun (WGS) entry which is preliminary data.</text>
</comment>
<evidence type="ECO:0000313" key="1">
    <source>
        <dbReference type="EMBL" id="GMN43974.1"/>
    </source>
</evidence>
<evidence type="ECO:0000313" key="2">
    <source>
        <dbReference type="Proteomes" id="UP001187192"/>
    </source>
</evidence>
<reference evidence="1" key="1">
    <citation type="submission" date="2023-07" db="EMBL/GenBank/DDBJ databases">
        <title>draft genome sequence of fig (Ficus carica).</title>
        <authorList>
            <person name="Takahashi T."/>
            <person name="Nishimura K."/>
        </authorList>
    </citation>
    <scope>NUCLEOTIDE SEQUENCE</scope>
</reference>